<dbReference type="SUPFAM" id="SSF55144">
    <property type="entry name" value="LigT-like"/>
    <property type="match status" value="1"/>
</dbReference>
<dbReference type="GO" id="GO:0016874">
    <property type="term" value="F:ligase activity"/>
    <property type="evidence" value="ECO:0007669"/>
    <property type="project" value="UniProtKB-KW"/>
</dbReference>
<dbReference type="AlphaFoldDB" id="A0A841KZV7"/>
<dbReference type="EMBL" id="JACHEN010000009">
    <property type="protein sequence ID" value="MBB6215679.1"/>
    <property type="molecule type" value="Genomic_DNA"/>
</dbReference>
<dbReference type="PANTHER" id="PTHR40037">
    <property type="entry name" value="PHOSPHOESTERASE YJCG-RELATED"/>
    <property type="match status" value="1"/>
</dbReference>
<evidence type="ECO:0000313" key="1">
    <source>
        <dbReference type="EMBL" id="MBB6215679.1"/>
    </source>
</evidence>
<keyword evidence="2" id="KW-1185">Reference proteome</keyword>
<organism evidence="1 2">
    <name type="scientific">Anaerosolibacter carboniphilus</name>
    <dbReference type="NCBI Taxonomy" id="1417629"/>
    <lineage>
        <taxon>Bacteria</taxon>
        <taxon>Bacillati</taxon>
        <taxon>Bacillota</taxon>
        <taxon>Clostridia</taxon>
        <taxon>Peptostreptococcales</taxon>
        <taxon>Thermotaleaceae</taxon>
        <taxon>Anaerosolibacter</taxon>
    </lineage>
</organism>
<gene>
    <name evidence="1" type="ORF">HNQ80_001768</name>
</gene>
<proteinExistence type="predicted"/>
<reference evidence="1 2" key="1">
    <citation type="submission" date="2020-08" db="EMBL/GenBank/DDBJ databases">
        <title>Genomic Encyclopedia of Type Strains, Phase IV (KMG-IV): sequencing the most valuable type-strain genomes for metagenomic binning, comparative biology and taxonomic classification.</title>
        <authorList>
            <person name="Goeker M."/>
        </authorList>
    </citation>
    <scope>NUCLEOTIDE SEQUENCE [LARGE SCALE GENOMIC DNA]</scope>
    <source>
        <strain evidence="1 2">DSM 103526</strain>
    </source>
</reference>
<keyword evidence="1" id="KW-0436">Ligase</keyword>
<protein>
    <submittedName>
        <fullName evidence="1">2'-5' RNA ligase</fullName>
    </submittedName>
</protein>
<evidence type="ECO:0000313" key="2">
    <source>
        <dbReference type="Proteomes" id="UP000579281"/>
    </source>
</evidence>
<dbReference type="PANTHER" id="PTHR40037:SF1">
    <property type="entry name" value="PHOSPHOESTERASE SAOUHSC_00951-RELATED"/>
    <property type="match status" value="1"/>
</dbReference>
<dbReference type="InterPro" id="IPR009097">
    <property type="entry name" value="Cyclic_Pdiesterase"/>
</dbReference>
<name>A0A841KZV7_9FIRM</name>
<dbReference type="Gene3D" id="3.90.1140.10">
    <property type="entry name" value="Cyclic phosphodiesterase"/>
    <property type="match status" value="1"/>
</dbReference>
<comment type="caution">
    <text evidence="1">The sequence shown here is derived from an EMBL/GenBank/DDBJ whole genome shotgun (WGS) entry which is preliminary data.</text>
</comment>
<accession>A0A841KZV7</accession>
<dbReference type="Proteomes" id="UP000579281">
    <property type="component" value="Unassembled WGS sequence"/>
</dbReference>
<dbReference type="InterPro" id="IPR050580">
    <property type="entry name" value="2H_phosphoesterase_YjcG-like"/>
</dbReference>
<dbReference type="Pfam" id="PF13563">
    <property type="entry name" value="2_5_RNA_ligase2"/>
    <property type="match status" value="1"/>
</dbReference>
<sequence>MENLVYLVAVPKGSLLYCSQKIQQFLWDKYDLHRGELPELHLTLEAISYKDQEELQSIRKVIRDLLANIAPFEMMASGFSYIPCPYNCITIHIVKTKELKEIYQQIHEGLEKKGFQVREFSSNEIVFHISLAGIHGRQWSEEESRRAWKDVKDFHIQNSSFVDEFQLWFPELTSDKKVIEKFWLKG</sequence>
<dbReference type="RefSeq" id="WP_184310184.1">
    <property type="nucleotide sequence ID" value="NZ_JACHEN010000009.1"/>
</dbReference>